<dbReference type="InterPro" id="IPR027080">
    <property type="entry name" value="Unc-13"/>
</dbReference>
<evidence type="ECO:0000259" key="3">
    <source>
        <dbReference type="PROSITE" id="PS50004"/>
    </source>
</evidence>
<dbReference type="InterPro" id="IPR000008">
    <property type="entry name" value="C2_dom"/>
</dbReference>
<dbReference type="GeneID" id="114828057"/>
<keyword evidence="4" id="KW-1185">Reference proteome</keyword>
<sequence>MSLLCVTVRSAFLKGVGAQTSSYVVLKLQNVKSTTVAVRGNNPTWEQDFIFETSQMDASLVVELWNKGMLWDKLVGCALIPLQGIQYSAEPSEGVWLTLDAEFINSTDGHPQGTKTPTGHQLLIEAHFELPYEISADAGPELADKLQMLNTIMDEEVQHNKRGMFALNSGVSEDSDYTSDVGYPAVGSTPSGSHPPPLNTQHVNVNPSVFGGAGVVHAHLQQQYNRQTDQLVPGQDTNLLQSQPTPASAAGAYSAAARLQQQQQLARQQQQLQQLQQQQELQRQQDFQTQQELRCQQEILKQQQLEFQRQQEFVRQHDYQRQQDLAIQQEEIRKQQQVLKDLQETQRKEILRQQELQRQQEILQQNQRLLQQVGPHHAAAYPSMLRRYLQ</sequence>
<dbReference type="KEGG" id="goe:114828057"/>
<dbReference type="Pfam" id="PF00168">
    <property type="entry name" value="C2"/>
    <property type="match status" value="1"/>
</dbReference>
<dbReference type="AlphaFoldDB" id="A0AAJ7SD37"/>
<keyword evidence="1" id="KW-0175">Coiled coil</keyword>
<dbReference type="PANTHER" id="PTHR10480">
    <property type="entry name" value="PROTEIN UNC-13 HOMOLOG"/>
    <property type="match status" value="1"/>
</dbReference>
<evidence type="ECO:0000313" key="4">
    <source>
        <dbReference type="Proteomes" id="UP000694867"/>
    </source>
</evidence>
<accession>A0AAJ7SD37</accession>
<dbReference type="InterPro" id="IPR035892">
    <property type="entry name" value="C2_domain_sf"/>
</dbReference>
<feature type="domain" description="C2" evidence="3">
    <location>
        <begin position="1"/>
        <end position="97"/>
    </location>
</feature>
<dbReference type="GO" id="GO:0007268">
    <property type="term" value="P:chemical synaptic transmission"/>
    <property type="evidence" value="ECO:0007669"/>
    <property type="project" value="InterPro"/>
</dbReference>
<dbReference type="PANTHER" id="PTHR10480:SF12">
    <property type="entry name" value="UNC-13, ISOFORM E"/>
    <property type="match status" value="1"/>
</dbReference>
<protein>
    <submittedName>
        <fullName evidence="5">Protein unc-13 homolog A-like</fullName>
    </submittedName>
</protein>
<dbReference type="SUPFAM" id="SSF49562">
    <property type="entry name" value="C2 domain (Calcium/lipid-binding domain, CaLB)"/>
    <property type="match status" value="1"/>
</dbReference>
<feature type="region of interest" description="Disordered" evidence="2">
    <location>
        <begin position="176"/>
        <end position="201"/>
    </location>
</feature>
<evidence type="ECO:0000256" key="2">
    <source>
        <dbReference type="SAM" id="MobiDB-lite"/>
    </source>
</evidence>
<evidence type="ECO:0000313" key="5">
    <source>
        <dbReference type="RefSeq" id="XP_028966531.1"/>
    </source>
</evidence>
<dbReference type="RefSeq" id="XP_028966531.1">
    <property type="nucleotide sequence ID" value="XM_029110698.1"/>
</dbReference>
<dbReference type="SMART" id="SM00239">
    <property type="entry name" value="C2"/>
    <property type="match status" value="1"/>
</dbReference>
<dbReference type="PROSITE" id="PS50004">
    <property type="entry name" value="C2"/>
    <property type="match status" value="1"/>
</dbReference>
<dbReference type="GO" id="GO:0005516">
    <property type="term" value="F:calmodulin binding"/>
    <property type="evidence" value="ECO:0007669"/>
    <property type="project" value="TreeGrafter"/>
</dbReference>
<proteinExistence type="predicted"/>
<dbReference type="GO" id="GO:0045202">
    <property type="term" value="C:synapse"/>
    <property type="evidence" value="ECO:0007669"/>
    <property type="project" value="GOC"/>
</dbReference>
<dbReference type="Proteomes" id="UP000694867">
    <property type="component" value="Unplaced"/>
</dbReference>
<reference evidence="5" key="1">
    <citation type="submission" date="2025-08" db="UniProtKB">
        <authorList>
            <consortium name="RefSeq"/>
        </authorList>
    </citation>
    <scope>IDENTIFICATION</scope>
</reference>
<dbReference type="Gene3D" id="2.60.40.150">
    <property type="entry name" value="C2 domain"/>
    <property type="match status" value="1"/>
</dbReference>
<feature type="coiled-coil region" evidence="1">
    <location>
        <begin position="258"/>
        <end position="285"/>
    </location>
</feature>
<feature type="coiled-coil region" evidence="1">
    <location>
        <begin position="325"/>
        <end position="359"/>
    </location>
</feature>
<dbReference type="GO" id="GO:0019992">
    <property type="term" value="F:diacylglycerol binding"/>
    <property type="evidence" value="ECO:0007669"/>
    <property type="project" value="InterPro"/>
</dbReference>
<gene>
    <name evidence="5" type="primary">LOC114828057</name>
</gene>
<evidence type="ECO:0000256" key="1">
    <source>
        <dbReference type="SAM" id="Coils"/>
    </source>
</evidence>
<name>A0AAJ7SD37_9ACAR</name>
<organism evidence="4 5">
    <name type="scientific">Galendromus occidentalis</name>
    <name type="common">western predatory mite</name>
    <dbReference type="NCBI Taxonomy" id="34638"/>
    <lineage>
        <taxon>Eukaryota</taxon>
        <taxon>Metazoa</taxon>
        <taxon>Ecdysozoa</taxon>
        <taxon>Arthropoda</taxon>
        <taxon>Chelicerata</taxon>
        <taxon>Arachnida</taxon>
        <taxon>Acari</taxon>
        <taxon>Parasitiformes</taxon>
        <taxon>Mesostigmata</taxon>
        <taxon>Gamasina</taxon>
        <taxon>Phytoseioidea</taxon>
        <taxon>Phytoseiidae</taxon>
        <taxon>Typhlodrominae</taxon>
        <taxon>Galendromus</taxon>
    </lineage>
</organism>
<dbReference type="GO" id="GO:0017075">
    <property type="term" value="F:syntaxin-1 binding"/>
    <property type="evidence" value="ECO:0007669"/>
    <property type="project" value="TreeGrafter"/>
</dbReference>
<dbReference type="GO" id="GO:0005886">
    <property type="term" value="C:plasma membrane"/>
    <property type="evidence" value="ECO:0007669"/>
    <property type="project" value="TreeGrafter"/>
</dbReference>